<proteinExistence type="predicted"/>
<feature type="transmembrane region" description="Helical" evidence="1">
    <location>
        <begin position="112"/>
        <end position="129"/>
    </location>
</feature>
<accession>A0A3R7GXL0</accession>
<comment type="caution">
    <text evidence="3">The sequence shown here is derived from an EMBL/GenBank/DDBJ whole genome shotgun (WGS) entry which is preliminary data.</text>
</comment>
<dbReference type="EMBL" id="JPWV03000090">
    <property type="protein sequence ID" value="KAG2525572.1"/>
    <property type="molecule type" value="Genomic_DNA"/>
</dbReference>
<protein>
    <submittedName>
        <fullName evidence="3">Uncharacterized protein</fullName>
    </submittedName>
</protein>
<keyword evidence="1" id="KW-0472">Membrane</keyword>
<reference evidence="5 6" key="2">
    <citation type="submission" date="2018-07" db="EMBL/GenBank/DDBJ databases">
        <title>Genome sequencing of oomycete isolates from Chile give support for New Zealand origin for Phytophthora kernoviae and make available the first Nothophytophthora sp. genome.</title>
        <authorList>
            <person name="Studholme D.J."/>
            <person name="Sanfuentes E."/>
            <person name="Panda P."/>
            <person name="Hill R."/>
            <person name="Sambles C."/>
            <person name="Grant M."/>
            <person name="Williams N.M."/>
            <person name="Mcdougal R.L."/>
        </authorList>
    </citation>
    <scope>NUCLEOTIDE SEQUENCE [LARGE SCALE GENOMIC DNA]</scope>
    <source>
        <strain evidence="3">Chile2</strain>
        <strain evidence="4">Chile4</strain>
    </source>
</reference>
<evidence type="ECO:0000313" key="4">
    <source>
        <dbReference type="EMBL" id="RLN80279.1"/>
    </source>
</evidence>
<dbReference type="AlphaFoldDB" id="A0A3R7GXL0"/>
<dbReference type="Proteomes" id="UP000285624">
    <property type="component" value="Unassembled WGS sequence"/>
</dbReference>
<evidence type="ECO:0000313" key="6">
    <source>
        <dbReference type="Proteomes" id="UP000285883"/>
    </source>
</evidence>
<keyword evidence="1" id="KW-1133">Transmembrane helix</keyword>
<organism evidence="3 6">
    <name type="scientific">Phytophthora kernoviae</name>
    <dbReference type="NCBI Taxonomy" id="325452"/>
    <lineage>
        <taxon>Eukaryota</taxon>
        <taxon>Sar</taxon>
        <taxon>Stramenopiles</taxon>
        <taxon>Oomycota</taxon>
        <taxon>Peronosporomycetes</taxon>
        <taxon>Peronosporales</taxon>
        <taxon>Peronosporaceae</taxon>
        <taxon>Phytophthora</taxon>
    </lineage>
</organism>
<feature type="transmembrane region" description="Helical" evidence="1">
    <location>
        <begin position="39"/>
        <end position="57"/>
    </location>
</feature>
<reference evidence="2" key="3">
    <citation type="submission" date="2020-06" db="EMBL/GenBank/DDBJ databases">
        <authorList>
            <person name="Studholme D.J."/>
        </authorList>
    </citation>
    <scope>NUCLEOTIDE SEQUENCE</scope>
    <source>
        <strain evidence="2">NZFS 2646</strain>
    </source>
</reference>
<name>A0A3R7GXL0_9STRA</name>
<feature type="transmembrane region" description="Helical" evidence="1">
    <location>
        <begin position="12"/>
        <end position="33"/>
    </location>
</feature>
<sequence>MEKSTTPPHTLEYAPLCKQLSVVLFGVFLVSFTVTWYKVWWDTLIGLAVAVYGYYILHDTNPANLNAQKIRYFHYGTVASVASHVIALGVTTYFVIKIYLLDKVVDLESGPGISLFVFLYIFLLLEIGVTRRVEAYENCVAAITAATTSLQELSGHLDAMQLATQQLNAFTGGWLAVWKRPSA</sequence>
<feature type="transmembrane region" description="Helical" evidence="1">
    <location>
        <begin position="78"/>
        <end position="100"/>
    </location>
</feature>
<gene>
    <name evidence="3" type="ORF">BBI17_004474</name>
    <name evidence="4" type="ORF">BBO99_00004603</name>
    <name evidence="2" type="ORF">JM16_004106</name>
</gene>
<keyword evidence="1" id="KW-0812">Transmembrane</keyword>
<dbReference type="Proteomes" id="UP000285883">
    <property type="component" value="Unassembled WGS sequence"/>
</dbReference>
<keyword evidence="5" id="KW-1185">Reference proteome</keyword>
<reference evidence="2" key="1">
    <citation type="journal article" date="2015" name="Genom Data">
        <title>Genome sequences of six Phytophthora species associated with forests in New Zealand.</title>
        <authorList>
            <person name="Studholme D.J."/>
            <person name="McDougal R.L."/>
            <person name="Sambles C."/>
            <person name="Hansen E."/>
            <person name="Hardy G."/>
            <person name="Grant M."/>
            <person name="Ganley R.J."/>
            <person name="Williams N.M."/>
        </authorList>
    </citation>
    <scope>NUCLEOTIDE SEQUENCE</scope>
    <source>
        <strain evidence="2">NZFS 2646</strain>
    </source>
</reference>
<evidence type="ECO:0000313" key="2">
    <source>
        <dbReference type="EMBL" id="KAG2525572.1"/>
    </source>
</evidence>
<evidence type="ECO:0000313" key="5">
    <source>
        <dbReference type="Proteomes" id="UP000285624"/>
    </source>
</evidence>
<evidence type="ECO:0000256" key="1">
    <source>
        <dbReference type="SAM" id="Phobius"/>
    </source>
</evidence>
<dbReference type="EMBL" id="MBDN02000114">
    <property type="protein sequence ID" value="RLN80279.1"/>
    <property type="molecule type" value="Genomic_DNA"/>
</dbReference>
<dbReference type="EMBL" id="MAYM02000054">
    <property type="protein sequence ID" value="RLN46358.1"/>
    <property type="molecule type" value="Genomic_DNA"/>
</dbReference>
<evidence type="ECO:0000313" key="3">
    <source>
        <dbReference type="EMBL" id="RLN46358.1"/>
    </source>
</evidence>
<dbReference type="Proteomes" id="UP000785171">
    <property type="component" value="Unassembled WGS sequence"/>
</dbReference>